<reference evidence="7" key="2">
    <citation type="submission" date="2025-09" db="UniProtKB">
        <authorList>
            <consortium name="Ensembl"/>
        </authorList>
    </citation>
    <scope>IDENTIFICATION</scope>
</reference>
<evidence type="ECO:0000256" key="4">
    <source>
        <dbReference type="ARBA" id="ARBA00022490"/>
    </source>
</evidence>
<evidence type="ECO:0000256" key="2">
    <source>
        <dbReference type="ARBA" id="ARBA00004496"/>
    </source>
</evidence>
<dbReference type="Pfam" id="PF15237">
    <property type="entry name" value="PTRF_SDPR"/>
    <property type="match status" value="1"/>
</dbReference>
<feature type="compositionally biased region" description="Low complexity" evidence="6">
    <location>
        <begin position="135"/>
        <end position="147"/>
    </location>
</feature>
<keyword evidence="5" id="KW-0472">Membrane</keyword>
<gene>
    <name evidence="7" type="primary">cavin4</name>
</gene>
<dbReference type="Ensembl" id="ENSOKIT00005124532.1">
    <property type="protein sequence ID" value="ENSOKIP00005116458.1"/>
    <property type="gene ID" value="ENSOKIG00005050420.1"/>
</dbReference>
<keyword evidence="4" id="KW-0963">Cytoplasm</keyword>
<dbReference type="GO" id="GO:0005737">
    <property type="term" value="C:cytoplasm"/>
    <property type="evidence" value="ECO:0007669"/>
    <property type="project" value="UniProtKB-SubCell"/>
</dbReference>
<name>A0A8C7LPE4_ONCKI</name>
<dbReference type="InterPro" id="IPR026752">
    <property type="entry name" value="Cavin_fam"/>
</dbReference>
<dbReference type="PANTHER" id="PTHR15240">
    <property type="entry name" value="CAVIN"/>
    <property type="match status" value="1"/>
</dbReference>
<sequence>MANKLGLAVGDDTTSIMALLERVAGIIDNVQTCQTRMEERQLELENSVKTIQEDVVKLTVNHAATSSTVDKLLEKTRKVSCHIKDVRVRVENQNIRVKKVEITQEELLAKNKFRVVIYQGDSEVPAVAAEKEPKGPSQPKAPKPSAAEVEPDHFELPPESDEEYMVVEEASSTAATIKKSGLSRIESFKSTFSRANMTKTKENMNSKVGQMGERIVSTERREKIRQSGERLKQSGSRLKESIASHVPAKLKKERTVAEGQEGAEGVTEGAAPIPPPKGRKSASPDLAYTEVTKEAEDGEDESQSRATPLRVQWSGDWKVRSSREKMKVRSVRLGFLYTGQGYRLIPC</sequence>
<accession>A0A8C7LPE4</accession>
<evidence type="ECO:0000313" key="8">
    <source>
        <dbReference type="Proteomes" id="UP000694557"/>
    </source>
</evidence>
<comment type="subcellular location">
    <subcellularLocation>
        <location evidence="2">Cytoplasm</location>
    </subcellularLocation>
    <subcellularLocation>
        <location evidence="1">Membrane</location>
        <location evidence="1">Caveola</location>
    </subcellularLocation>
</comment>
<feature type="region of interest" description="Disordered" evidence="6">
    <location>
        <begin position="216"/>
        <end position="311"/>
    </location>
</feature>
<evidence type="ECO:0000256" key="3">
    <source>
        <dbReference type="ARBA" id="ARBA00008836"/>
    </source>
</evidence>
<evidence type="ECO:0000313" key="7">
    <source>
        <dbReference type="Ensembl" id="ENSOKIP00005116458.1"/>
    </source>
</evidence>
<organism evidence="7 8">
    <name type="scientific">Oncorhynchus kisutch</name>
    <name type="common">Coho salmon</name>
    <name type="synonym">Salmo kisutch</name>
    <dbReference type="NCBI Taxonomy" id="8019"/>
    <lineage>
        <taxon>Eukaryota</taxon>
        <taxon>Metazoa</taxon>
        <taxon>Chordata</taxon>
        <taxon>Craniata</taxon>
        <taxon>Vertebrata</taxon>
        <taxon>Euteleostomi</taxon>
        <taxon>Actinopterygii</taxon>
        <taxon>Neopterygii</taxon>
        <taxon>Teleostei</taxon>
        <taxon>Protacanthopterygii</taxon>
        <taxon>Salmoniformes</taxon>
        <taxon>Salmonidae</taxon>
        <taxon>Salmoninae</taxon>
        <taxon>Oncorhynchus</taxon>
    </lineage>
</organism>
<dbReference type="GO" id="GO:0005901">
    <property type="term" value="C:caveola"/>
    <property type="evidence" value="ECO:0007669"/>
    <property type="project" value="UniProtKB-SubCell"/>
</dbReference>
<evidence type="ECO:0000256" key="6">
    <source>
        <dbReference type="SAM" id="MobiDB-lite"/>
    </source>
</evidence>
<protein>
    <submittedName>
        <fullName evidence="7">Caveolae associated protein 4b</fullName>
    </submittedName>
</protein>
<dbReference type="GO" id="GO:0010468">
    <property type="term" value="P:regulation of gene expression"/>
    <property type="evidence" value="ECO:0007669"/>
    <property type="project" value="TreeGrafter"/>
</dbReference>
<evidence type="ECO:0000256" key="1">
    <source>
        <dbReference type="ARBA" id="ARBA00004345"/>
    </source>
</evidence>
<feature type="region of interest" description="Disordered" evidence="6">
    <location>
        <begin position="128"/>
        <end position="158"/>
    </location>
</feature>
<keyword evidence="8" id="KW-1185">Reference proteome</keyword>
<dbReference type="Proteomes" id="UP000694557">
    <property type="component" value="Unassembled WGS sequence"/>
</dbReference>
<proteinExistence type="inferred from homology"/>
<dbReference type="AlphaFoldDB" id="A0A8C7LPE4"/>
<reference evidence="7" key="1">
    <citation type="submission" date="2025-08" db="UniProtKB">
        <authorList>
            <consortium name="Ensembl"/>
        </authorList>
    </citation>
    <scope>IDENTIFICATION</scope>
</reference>
<evidence type="ECO:0000256" key="5">
    <source>
        <dbReference type="ARBA" id="ARBA00023136"/>
    </source>
</evidence>
<dbReference type="GeneTree" id="ENSGT00950000182910"/>
<feature type="compositionally biased region" description="Basic and acidic residues" evidence="6">
    <location>
        <begin position="216"/>
        <end position="242"/>
    </location>
</feature>
<dbReference type="PANTHER" id="PTHR15240:SF6">
    <property type="entry name" value="MUSCLE-RELATED COILED-COIL PROTEIN"/>
    <property type="match status" value="1"/>
</dbReference>
<comment type="similarity">
    <text evidence="3">Belongs to the CAVIN family.</text>
</comment>